<organism evidence="2">
    <name type="scientific">Zea mays</name>
    <name type="common">Maize</name>
    <dbReference type="NCBI Taxonomy" id="4577"/>
    <lineage>
        <taxon>Eukaryota</taxon>
        <taxon>Viridiplantae</taxon>
        <taxon>Streptophyta</taxon>
        <taxon>Embryophyta</taxon>
        <taxon>Tracheophyta</taxon>
        <taxon>Spermatophyta</taxon>
        <taxon>Magnoliopsida</taxon>
        <taxon>Liliopsida</taxon>
        <taxon>Poales</taxon>
        <taxon>Poaceae</taxon>
        <taxon>PACMAD clade</taxon>
        <taxon>Panicoideae</taxon>
        <taxon>Andropogonodae</taxon>
        <taxon>Andropogoneae</taxon>
        <taxon>Tripsacinae</taxon>
        <taxon>Zea</taxon>
    </lineage>
</organism>
<dbReference type="EMBL" id="BT067614">
    <property type="protein sequence ID" value="ACN34511.1"/>
    <property type="molecule type" value="mRNA"/>
</dbReference>
<accession>C0HJ31</accession>
<evidence type="ECO:0000256" key="1">
    <source>
        <dbReference type="SAM" id="MobiDB-lite"/>
    </source>
</evidence>
<dbReference type="EMBL" id="BT062337">
    <property type="protein sequence ID" value="ACN27034.1"/>
    <property type="molecule type" value="mRNA"/>
</dbReference>
<feature type="compositionally biased region" description="Polar residues" evidence="1">
    <location>
        <begin position="74"/>
        <end position="90"/>
    </location>
</feature>
<reference evidence="2" key="1">
    <citation type="journal article" date="2009" name="PLoS Genet.">
        <title>Sequencing, mapping, and analysis of 27,455 maize full-length cDNAs.</title>
        <authorList>
            <person name="Soderlund C."/>
            <person name="Descour A."/>
            <person name="Kudrna D."/>
            <person name="Bomhoff M."/>
            <person name="Boyd L."/>
            <person name="Currie J."/>
            <person name="Angelova A."/>
            <person name="Collura K."/>
            <person name="Wissotski M."/>
            <person name="Ashley E."/>
            <person name="Morrow D."/>
            <person name="Fernandes J."/>
            <person name="Walbot V."/>
            <person name="Yu Y."/>
        </authorList>
    </citation>
    <scope>NUCLEOTIDE SEQUENCE</scope>
    <source>
        <strain evidence="2">B73</strain>
    </source>
</reference>
<reference evidence="2" key="2">
    <citation type="submission" date="2012-06" db="EMBL/GenBank/DDBJ databases">
        <authorList>
            <person name="Yu Y."/>
            <person name="Currie J."/>
            <person name="Lomeli R."/>
            <person name="Angelova A."/>
            <person name="Collura K."/>
            <person name="Wissotski M."/>
            <person name="Campos D."/>
            <person name="Kudrna D."/>
            <person name="Golser W."/>
            <person name="Ashely E."/>
            <person name="Descour A."/>
            <person name="Fernandes J."/>
            <person name="Soderlund C."/>
            <person name="Walbot V."/>
        </authorList>
    </citation>
    <scope>NUCLEOTIDE SEQUENCE</scope>
    <source>
        <strain evidence="2">B73</strain>
    </source>
</reference>
<sequence>MKLVALPSHPQAALLQPACPPAAAVPNPLSSFVSSSLLCSWVVRCERSAVRPRQWPRVAALRGVLVLASVRQPSSLPPLQQGKVQSGNVQPTRSSRPALPLPPAIPRFLVALGHR</sequence>
<evidence type="ECO:0000313" key="2">
    <source>
        <dbReference type="EMBL" id="ACN27034.1"/>
    </source>
</evidence>
<name>C0HJ31_MAIZE</name>
<proteinExistence type="evidence at transcript level"/>
<protein>
    <submittedName>
        <fullName evidence="2">Uncharacterized protein</fullName>
    </submittedName>
</protein>
<dbReference type="HOGENOM" id="CLU_2112449_0_0_1"/>
<feature type="region of interest" description="Disordered" evidence="1">
    <location>
        <begin position="74"/>
        <end position="102"/>
    </location>
</feature>
<dbReference type="AlphaFoldDB" id="C0HJ31"/>